<reference evidence="1 2" key="1">
    <citation type="journal article" date="2019" name="Commun. Biol.">
        <title>The bagworm genome reveals a unique fibroin gene that provides high tensile strength.</title>
        <authorList>
            <person name="Kono N."/>
            <person name="Nakamura H."/>
            <person name="Ohtoshi R."/>
            <person name="Tomita M."/>
            <person name="Numata K."/>
            <person name="Arakawa K."/>
        </authorList>
    </citation>
    <scope>NUCLEOTIDE SEQUENCE [LARGE SCALE GENOMIC DNA]</scope>
</reference>
<dbReference type="Proteomes" id="UP000299102">
    <property type="component" value="Unassembled WGS sequence"/>
</dbReference>
<evidence type="ECO:0000313" key="2">
    <source>
        <dbReference type="Proteomes" id="UP000299102"/>
    </source>
</evidence>
<dbReference type="EMBL" id="BGZK01001452">
    <property type="protein sequence ID" value="GBP80233.1"/>
    <property type="molecule type" value="Genomic_DNA"/>
</dbReference>
<accession>A0A4C1YZ57</accession>
<comment type="caution">
    <text evidence="1">The sequence shown here is derived from an EMBL/GenBank/DDBJ whole genome shotgun (WGS) entry which is preliminary data.</text>
</comment>
<name>A0A4C1YZ57_EUMVA</name>
<gene>
    <name evidence="1" type="ORF">EVAR_48589_1</name>
</gene>
<organism evidence="1 2">
    <name type="scientific">Eumeta variegata</name>
    <name type="common">Bagworm moth</name>
    <name type="synonym">Eumeta japonica</name>
    <dbReference type="NCBI Taxonomy" id="151549"/>
    <lineage>
        <taxon>Eukaryota</taxon>
        <taxon>Metazoa</taxon>
        <taxon>Ecdysozoa</taxon>
        <taxon>Arthropoda</taxon>
        <taxon>Hexapoda</taxon>
        <taxon>Insecta</taxon>
        <taxon>Pterygota</taxon>
        <taxon>Neoptera</taxon>
        <taxon>Endopterygota</taxon>
        <taxon>Lepidoptera</taxon>
        <taxon>Glossata</taxon>
        <taxon>Ditrysia</taxon>
        <taxon>Tineoidea</taxon>
        <taxon>Psychidae</taxon>
        <taxon>Oiketicinae</taxon>
        <taxon>Eumeta</taxon>
    </lineage>
</organism>
<sequence length="228" mass="25542">MCKVDSHASSSVKYCSYLQADAPPINCDHFGASVAVALRPPYVKLVLNTEVEKSTLYIVSAHKARNPLSETADGDCAQFRSRCRSRFRSRCRSRFRSRCRSRFRSRCRSRFRSRCRSRFRSRCRSRDSDLDAALDSDLDAALDSDLDAALDSDLDAALDSDLDAALDSDLNAVFDDNSESRRTPRGGVSRAVAVGRRDVRVLALRFRTAQSRTKALSMYSAEYNGLES</sequence>
<protein>
    <submittedName>
        <fullName evidence="1">Uncharacterized protein</fullName>
    </submittedName>
</protein>
<proteinExistence type="predicted"/>
<keyword evidence="2" id="KW-1185">Reference proteome</keyword>
<dbReference type="AlphaFoldDB" id="A0A4C1YZ57"/>
<evidence type="ECO:0000313" key="1">
    <source>
        <dbReference type="EMBL" id="GBP80233.1"/>
    </source>
</evidence>